<dbReference type="PRINTS" id="PR00463">
    <property type="entry name" value="EP450I"/>
</dbReference>
<dbReference type="InterPro" id="IPR001128">
    <property type="entry name" value="Cyt_P450"/>
</dbReference>
<comment type="cofactor">
    <cofactor evidence="1 14">
        <name>heme</name>
        <dbReference type="ChEBI" id="CHEBI:30413"/>
    </cofactor>
</comment>
<dbReference type="EMBL" id="GAPW01001081">
    <property type="protein sequence ID" value="JAC12517.1"/>
    <property type="molecule type" value="mRNA"/>
</dbReference>
<keyword evidence="7 14" id="KW-0479">Metal-binding</keyword>
<evidence type="ECO:0000256" key="14">
    <source>
        <dbReference type="PIRSR" id="PIRSR602401-1"/>
    </source>
</evidence>
<evidence type="ECO:0000256" key="13">
    <source>
        <dbReference type="ARBA" id="ARBA00023136"/>
    </source>
</evidence>
<evidence type="ECO:0000256" key="9">
    <source>
        <dbReference type="ARBA" id="ARBA00022848"/>
    </source>
</evidence>
<keyword evidence="13 16" id="KW-0472">Membrane</keyword>
<dbReference type="InterPro" id="IPR002401">
    <property type="entry name" value="Cyt_P450_E_grp-I"/>
</dbReference>
<evidence type="ECO:0000256" key="7">
    <source>
        <dbReference type="ARBA" id="ARBA00022723"/>
    </source>
</evidence>
<keyword evidence="8" id="KW-0256">Endoplasmic reticulum</keyword>
<dbReference type="VEuPathDB" id="VectorBase:AALFPA_074885"/>
<keyword evidence="10 15" id="KW-0560">Oxidoreductase</keyword>
<dbReference type="InterPro" id="IPR036396">
    <property type="entry name" value="Cyt_P450_sf"/>
</dbReference>
<organism evidence="17">
    <name type="scientific">Aedes albopictus</name>
    <name type="common">Asian tiger mosquito</name>
    <name type="synonym">Stegomyia albopicta</name>
    <dbReference type="NCBI Taxonomy" id="7160"/>
    <lineage>
        <taxon>Eukaryota</taxon>
        <taxon>Metazoa</taxon>
        <taxon>Ecdysozoa</taxon>
        <taxon>Arthropoda</taxon>
        <taxon>Hexapoda</taxon>
        <taxon>Insecta</taxon>
        <taxon>Pterygota</taxon>
        <taxon>Neoptera</taxon>
        <taxon>Endopterygota</taxon>
        <taxon>Diptera</taxon>
        <taxon>Nematocera</taxon>
        <taxon>Culicoidea</taxon>
        <taxon>Culicidae</taxon>
        <taxon>Culicinae</taxon>
        <taxon>Aedini</taxon>
        <taxon>Aedes</taxon>
        <taxon>Stegomyia</taxon>
    </lineage>
</organism>
<dbReference type="Gene3D" id="1.10.630.10">
    <property type="entry name" value="Cytochrome P450"/>
    <property type="match status" value="1"/>
</dbReference>
<comment type="subcellular location">
    <subcellularLocation>
        <location evidence="4">Endoplasmic reticulum membrane</location>
        <topology evidence="4">Peripheral membrane protein</topology>
    </subcellularLocation>
    <subcellularLocation>
        <location evidence="3">Microsome membrane</location>
        <topology evidence="3">Peripheral membrane protein</topology>
    </subcellularLocation>
</comment>
<name>A0A023EUA7_AEDAL</name>
<evidence type="ECO:0000256" key="4">
    <source>
        <dbReference type="ARBA" id="ARBA00004406"/>
    </source>
</evidence>
<dbReference type="GO" id="GO:0005506">
    <property type="term" value="F:iron ion binding"/>
    <property type="evidence" value="ECO:0007669"/>
    <property type="project" value="InterPro"/>
</dbReference>
<keyword evidence="16" id="KW-0812">Transmembrane</keyword>
<evidence type="ECO:0000256" key="15">
    <source>
        <dbReference type="RuleBase" id="RU000461"/>
    </source>
</evidence>
<accession>A0A023EUA7</accession>
<evidence type="ECO:0000256" key="11">
    <source>
        <dbReference type="ARBA" id="ARBA00023004"/>
    </source>
</evidence>
<dbReference type="AlphaFoldDB" id="A0A023EUA7"/>
<dbReference type="CDD" id="cd11056">
    <property type="entry name" value="CYP6-like"/>
    <property type="match status" value="1"/>
</dbReference>
<dbReference type="PANTHER" id="PTHR24292:SF84">
    <property type="entry name" value="CYTOCHROME P450 28A5-RELATED"/>
    <property type="match status" value="1"/>
</dbReference>
<dbReference type="FunFam" id="1.10.630.10:FF:000042">
    <property type="entry name" value="Cytochrome P450"/>
    <property type="match status" value="1"/>
</dbReference>
<keyword evidence="12 15" id="KW-0503">Monooxygenase</keyword>
<protein>
    <submittedName>
        <fullName evidence="17">Putative cytochrome p450 cyp2 subfamily protein</fullName>
    </submittedName>
</protein>
<keyword evidence="11 14" id="KW-0408">Iron</keyword>
<sequence length="499" mass="57413">MILTISLIVSAVSAIYLYLTWNYNYWKKLNVPGPSPLPGLGNFPSFLLRKRPVSDEMDEIYREYKQKYNFVGVFSNRSPRIMITSSEVAKDVQSKNFKNFHDNEFGGMTNKEIDPLFARNPFLLTGEEWKVKRAEITPAFTASRIKALFPLVEDVCSRMTKYVKENRGTVQDAKELSAKFTADVVSSCIFACDAQSFTSEKPEIREQGRKLMEQSFSSFLIIIFITNFPTLAKLFQIGIVSKSMEKFFTDLMKKAILHREASEINRVDYLDFLMSLRNKKEISELDMAAHGVTFFLDGFETSSVAISFMLYEIAKNPEVQKRLRQELLKVTTDEGTVSYDSLFELSYLEQVVNESLRLWPPVAFISKRCTEPMELPLTDSRNVTIGKDVCAIINIWSMHRDPENYDDPLTFNPDRFSPETGGTGPYREKGCFIPFGDGPRQCLGMRFARMQVYRCLYELVRHFKITVNPKTKEPLKLDPKQFLIMPLGGIWLDFEPISK</sequence>
<dbReference type="GO" id="GO:0020037">
    <property type="term" value="F:heme binding"/>
    <property type="evidence" value="ECO:0007669"/>
    <property type="project" value="InterPro"/>
</dbReference>
<comment type="similarity">
    <text evidence="5 15">Belongs to the cytochrome P450 family.</text>
</comment>
<evidence type="ECO:0000256" key="5">
    <source>
        <dbReference type="ARBA" id="ARBA00010617"/>
    </source>
</evidence>
<evidence type="ECO:0000256" key="12">
    <source>
        <dbReference type="ARBA" id="ARBA00023033"/>
    </source>
</evidence>
<keyword evidence="9" id="KW-0492">Microsome</keyword>
<dbReference type="Pfam" id="PF00067">
    <property type="entry name" value="p450"/>
    <property type="match status" value="1"/>
</dbReference>
<evidence type="ECO:0000256" key="6">
    <source>
        <dbReference type="ARBA" id="ARBA00022617"/>
    </source>
</evidence>
<evidence type="ECO:0000313" key="17">
    <source>
        <dbReference type="EMBL" id="JAC12517.1"/>
    </source>
</evidence>
<evidence type="ECO:0000256" key="2">
    <source>
        <dbReference type="ARBA" id="ARBA00003690"/>
    </source>
</evidence>
<comment type="function">
    <text evidence="2">May be involved in the metabolism of insect hormones and in the breakdown of synthetic insecticides.</text>
</comment>
<keyword evidence="6 14" id="KW-0349">Heme</keyword>
<evidence type="ECO:0000256" key="16">
    <source>
        <dbReference type="SAM" id="Phobius"/>
    </source>
</evidence>
<dbReference type="VEuPathDB" id="VectorBase:AALC636_029791"/>
<evidence type="ECO:0000256" key="1">
    <source>
        <dbReference type="ARBA" id="ARBA00001971"/>
    </source>
</evidence>
<feature type="transmembrane region" description="Helical" evidence="16">
    <location>
        <begin position="216"/>
        <end position="235"/>
    </location>
</feature>
<dbReference type="GO" id="GO:0016705">
    <property type="term" value="F:oxidoreductase activity, acting on paired donors, with incorporation or reduction of molecular oxygen"/>
    <property type="evidence" value="ECO:0007669"/>
    <property type="project" value="InterPro"/>
</dbReference>
<dbReference type="PROSITE" id="PS00086">
    <property type="entry name" value="CYTOCHROME_P450"/>
    <property type="match status" value="1"/>
</dbReference>
<dbReference type="PANTHER" id="PTHR24292">
    <property type="entry name" value="CYTOCHROME P450"/>
    <property type="match status" value="1"/>
</dbReference>
<dbReference type="GO" id="GO:0004497">
    <property type="term" value="F:monooxygenase activity"/>
    <property type="evidence" value="ECO:0007669"/>
    <property type="project" value="UniProtKB-KW"/>
</dbReference>
<dbReference type="PRINTS" id="PR00385">
    <property type="entry name" value="P450"/>
</dbReference>
<dbReference type="GO" id="GO:0005789">
    <property type="term" value="C:endoplasmic reticulum membrane"/>
    <property type="evidence" value="ECO:0007669"/>
    <property type="project" value="UniProtKB-SubCell"/>
</dbReference>
<feature type="binding site" description="axial binding residue" evidence="14">
    <location>
        <position position="442"/>
    </location>
    <ligand>
        <name>heme</name>
        <dbReference type="ChEBI" id="CHEBI:30413"/>
    </ligand>
    <ligandPart>
        <name>Fe</name>
        <dbReference type="ChEBI" id="CHEBI:18248"/>
    </ligandPart>
</feature>
<evidence type="ECO:0000256" key="10">
    <source>
        <dbReference type="ARBA" id="ARBA00023002"/>
    </source>
</evidence>
<evidence type="ECO:0000256" key="3">
    <source>
        <dbReference type="ARBA" id="ARBA00004174"/>
    </source>
</evidence>
<reference evidence="17" key="1">
    <citation type="journal article" date="2014" name="PLoS Negl. Trop. Dis.">
        <title>Identification and characterization of seminal fluid proteins in the Asian tiger mosquito, Aedes albopictus.</title>
        <authorList>
            <person name="Boes K.E."/>
            <person name="Ribeiro J.M."/>
            <person name="Wong A."/>
            <person name="Harrington L.C."/>
            <person name="Wolfner M.F."/>
            <person name="Sirot L.K."/>
        </authorList>
    </citation>
    <scope>NUCLEOTIDE SEQUENCE</scope>
    <source>
        <tissue evidence="17">Reproductive organs</tissue>
    </source>
</reference>
<dbReference type="SUPFAM" id="SSF48264">
    <property type="entry name" value="Cytochrome P450"/>
    <property type="match status" value="1"/>
</dbReference>
<keyword evidence="16" id="KW-1133">Transmembrane helix</keyword>
<dbReference type="VEuPathDB" id="VectorBase:AALF004242"/>
<proteinExistence type="evidence at transcript level"/>
<evidence type="ECO:0000256" key="8">
    <source>
        <dbReference type="ARBA" id="ARBA00022824"/>
    </source>
</evidence>
<dbReference type="InterPro" id="IPR017972">
    <property type="entry name" value="Cyt_P450_CS"/>
</dbReference>
<dbReference type="InterPro" id="IPR050476">
    <property type="entry name" value="Insect_CytP450_Detox"/>
</dbReference>